<feature type="region of interest" description="Disordered" evidence="2">
    <location>
        <begin position="662"/>
        <end position="681"/>
    </location>
</feature>
<dbReference type="PANTHER" id="PTHR28190">
    <property type="entry name" value="NUCLEAR MIGRATION PROTEIN NUM1"/>
    <property type="match status" value="1"/>
</dbReference>
<proteinExistence type="predicted"/>
<feature type="compositionally biased region" description="Basic residues" evidence="2">
    <location>
        <begin position="872"/>
        <end position="887"/>
    </location>
</feature>
<feature type="compositionally biased region" description="Polar residues" evidence="2">
    <location>
        <begin position="468"/>
        <end position="478"/>
    </location>
</feature>
<dbReference type="GO" id="GO:0005543">
    <property type="term" value="F:phospholipid binding"/>
    <property type="evidence" value="ECO:0007669"/>
    <property type="project" value="InterPro"/>
</dbReference>
<dbReference type="InParanoid" id="A0A084QR33"/>
<dbReference type="GO" id="GO:0032065">
    <property type="term" value="P:maintenance of protein location in cell cortex"/>
    <property type="evidence" value="ECO:0007669"/>
    <property type="project" value="InterPro"/>
</dbReference>
<dbReference type="InterPro" id="IPR024774">
    <property type="entry name" value="PH_dom-Mcp5-type"/>
</dbReference>
<dbReference type="OMA" id="EWMYKYV"/>
<dbReference type="GO" id="GO:0005938">
    <property type="term" value="C:cell cortex"/>
    <property type="evidence" value="ECO:0007669"/>
    <property type="project" value="InterPro"/>
</dbReference>
<dbReference type="HOGENOM" id="CLU_006265_0_0_1"/>
<evidence type="ECO:0000256" key="1">
    <source>
        <dbReference type="SAM" id="Coils"/>
    </source>
</evidence>
<feature type="region of interest" description="Disordered" evidence="2">
    <location>
        <begin position="1347"/>
        <end position="1397"/>
    </location>
</feature>
<feature type="compositionally biased region" description="Pro residues" evidence="2">
    <location>
        <begin position="523"/>
        <end position="540"/>
    </location>
</feature>
<feature type="compositionally biased region" description="Basic residues" evidence="2">
    <location>
        <begin position="1347"/>
        <end position="1361"/>
    </location>
</feature>
<dbReference type="GO" id="GO:0000226">
    <property type="term" value="P:microtubule cytoskeleton organization"/>
    <property type="evidence" value="ECO:0007669"/>
    <property type="project" value="TreeGrafter"/>
</dbReference>
<feature type="region of interest" description="Disordered" evidence="2">
    <location>
        <begin position="819"/>
        <end position="956"/>
    </location>
</feature>
<organism evidence="4 5">
    <name type="scientific">Stachybotrys chlorohalonatus (strain IBT 40285)</name>
    <dbReference type="NCBI Taxonomy" id="1283841"/>
    <lineage>
        <taxon>Eukaryota</taxon>
        <taxon>Fungi</taxon>
        <taxon>Dikarya</taxon>
        <taxon>Ascomycota</taxon>
        <taxon>Pezizomycotina</taxon>
        <taxon>Sordariomycetes</taxon>
        <taxon>Hypocreomycetidae</taxon>
        <taxon>Hypocreales</taxon>
        <taxon>Stachybotryaceae</taxon>
        <taxon>Stachybotrys</taxon>
    </lineage>
</organism>
<feature type="region of interest" description="Disordered" evidence="2">
    <location>
        <begin position="236"/>
        <end position="261"/>
    </location>
</feature>
<feature type="compositionally biased region" description="Polar residues" evidence="2">
    <location>
        <begin position="602"/>
        <end position="619"/>
    </location>
</feature>
<dbReference type="STRING" id="1283841.A0A084QR33"/>
<feature type="coiled-coil region" evidence="1">
    <location>
        <begin position="95"/>
        <end position="129"/>
    </location>
</feature>
<feature type="region of interest" description="Disordered" evidence="2">
    <location>
        <begin position="600"/>
        <end position="653"/>
    </location>
</feature>
<feature type="compositionally biased region" description="Acidic residues" evidence="2">
    <location>
        <begin position="1"/>
        <end position="10"/>
    </location>
</feature>
<dbReference type="OrthoDB" id="2149224at2759"/>
<feature type="domain" description="Pleckstrin homology" evidence="3">
    <location>
        <begin position="982"/>
        <end position="1114"/>
    </location>
</feature>
<dbReference type="PANTHER" id="PTHR28190:SF2">
    <property type="entry name" value="MIGRATION PROTEIN, PUTATIVE (AFU_ORTHOLOGUE AFUA_2G07730)-RELATED"/>
    <property type="match status" value="1"/>
</dbReference>
<feature type="compositionally biased region" description="Low complexity" evidence="2">
    <location>
        <begin position="1253"/>
        <end position="1264"/>
    </location>
</feature>
<evidence type="ECO:0000313" key="4">
    <source>
        <dbReference type="EMBL" id="KFA66418.1"/>
    </source>
</evidence>
<dbReference type="Proteomes" id="UP000028524">
    <property type="component" value="Unassembled WGS sequence"/>
</dbReference>
<feature type="compositionally biased region" description="Basic and acidic residues" evidence="2">
    <location>
        <begin position="246"/>
        <end position="260"/>
    </location>
</feature>
<gene>
    <name evidence="4" type="ORF">S40285_01253</name>
</gene>
<evidence type="ECO:0000313" key="5">
    <source>
        <dbReference type="Proteomes" id="UP000028524"/>
    </source>
</evidence>
<evidence type="ECO:0000259" key="3">
    <source>
        <dbReference type="Pfam" id="PF12814"/>
    </source>
</evidence>
<dbReference type="Pfam" id="PF12814">
    <property type="entry name" value="Mcp5_PH"/>
    <property type="match status" value="1"/>
</dbReference>
<feature type="region of interest" description="Disordered" evidence="2">
    <location>
        <begin position="162"/>
        <end position="209"/>
    </location>
</feature>
<keyword evidence="1" id="KW-0175">Coiled coil</keyword>
<sequence>MGPWETDDEYMSGPAAVSLPTPQDTPYRTPSRASRRSRHSTRSPGRSSSPPPLPIDRNDRGSKRSSRDVAVDDNISILDPRRFTPTLHANLVSEILALRRDQEEKTRLIESLEDTLHTTKEEHESVKLNYLNTTKETRSLKRQLALLEGGTSSALGDLVRERDEAVDNSSETKKRLDAAQKKLRSQEDDSQRVHEQWAEERENWEEEKRKYERKLHVAESRLKVVLEEVAAFQSAQMNHAHQPAHNSHESDVEESGKENDAASVRTMSITGSLRYSTANGTGSSRPNGHSLADELNFDGDDTDQTDAEGRESVLSHYGPYHHSRNFSRDSIISRMHRRNQSLESLRRPGSTARGKVTFDAPLPETAESLDEESQPPSPKVSYTDTGIQYSPPPSPEPVVEQSTLPSPDPVAEKPAAPEPAVEQRPVPSPPAKVAESENTSRGDNEIEANQRRKRVQISRPLIIEPHVVTQQMISASSQTLTEPLSPPETPCSPTRAPPPPPIPAKRRSLVSSSTQTDDALSSPDPPSLLRPFFPEPPPIPSISIHPPTSRPTTPREPRLPQYFKHFGCQVNLTTEASTNDAGVQTDAIQTDKRMALLPPHLQPSSITSRPSSPNPSSALQLDKDFATVPGATPPPRNPRRLTGRTSTPEVPLSPVIAAVAGSDTHDAYPGNNDDGPLSDHKAAPIRRPHRLSSLFAGFEAVSSEDEDFGEMDFIDIEYGTALTAPRPPSTTGHHGKQGSIGTAPTSPEEPPARLVQMTARRPVTTEIHYSHGVADRDFAAKRSAKSARGFEKPLSPPPSVPSHASTMRKAAMIQNGITTHQGRSRSPSLPDVKNPPFPIPTRASSRKPPFTMSAPSDGQRSPTSADWQQRRQPGRSHYRSNSIRKVRSAAALPVNQRYRRHGSRSPPPLSPSTEAPESPMLPPLPRNDITNPRSRDRRSSQYKTHRHQLSTNTDNTYNTYNTFNTLTTDPLSQPGGTQPAGVVDAIAQTMIGEWMFKYVRKRSSFGVQDGNGKDDMNHNDRHKRWVWLAPYERSILWSSKQPSSGSALMGKSGRKLTIQSVLDVKDDNAPPKGSTVIFNRSILILTPQRALKFTATSAERHYLWLTALSFLAHSSQSIPEIMTPTQLQAKPPGPADFDAPLVKARRPGIRDSIRLAKGRTGGPPAPPPPSIPTVSSVPSSQMGAVGGYRAPESVTTSVSGHGREDSRDAAEPPYVPRFQERANQVTVHGRKRSNTGGHVPPPLSFRGFSGPASNSSHHNSTNSTAGASVGTAGSSDIYQSQASSNVTWGLSQGGSQRTSEASSRPGNFFDAIGTVRMEAFISPLAFSQFNDFPDEQDEFRQIVRRRSKELRRRHSRTRNRHRDSSLGRGTRGGDDYYGGNKTAGEEDYFREDPFKGF</sequence>
<feature type="region of interest" description="Disordered" evidence="2">
    <location>
        <begin position="340"/>
        <end position="559"/>
    </location>
</feature>
<feature type="compositionally biased region" description="Basic and acidic residues" evidence="2">
    <location>
        <begin position="56"/>
        <end position="70"/>
    </location>
</feature>
<feature type="compositionally biased region" description="Low complexity" evidence="2">
    <location>
        <begin position="541"/>
        <end position="552"/>
    </location>
</feature>
<accession>A0A084QR33</accession>
<dbReference type="GO" id="GO:0005739">
    <property type="term" value="C:mitochondrion"/>
    <property type="evidence" value="ECO:0007669"/>
    <property type="project" value="TreeGrafter"/>
</dbReference>
<feature type="compositionally biased region" description="Basic and acidic residues" evidence="2">
    <location>
        <begin position="1201"/>
        <end position="1210"/>
    </location>
</feature>
<reference evidence="4 5" key="1">
    <citation type="journal article" date="2014" name="BMC Genomics">
        <title>Comparative genome sequencing reveals chemotype-specific gene clusters in the toxigenic black mold Stachybotrys.</title>
        <authorList>
            <person name="Semeiks J."/>
            <person name="Borek D."/>
            <person name="Otwinowski Z."/>
            <person name="Grishin N.V."/>
        </authorList>
    </citation>
    <scope>NUCLEOTIDE SEQUENCE [LARGE SCALE GENOMIC DNA]</scope>
    <source>
        <strain evidence="4 5">IBT 40285</strain>
    </source>
</reference>
<evidence type="ECO:0000256" key="2">
    <source>
        <dbReference type="SAM" id="MobiDB-lite"/>
    </source>
</evidence>
<feature type="compositionally biased region" description="Polar residues" evidence="2">
    <location>
        <begin position="853"/>
        <end position="871"/>
    </location>
</feature>
<feature type="region of interest" description="Disordered" evidence="2">
    <location>
        <begin position="723"/>
        <end position="751"/>
    </location>
</feature>
<dbReference type="GO" id="GO:0015631">
    <property type="term" value="F:tubulin binding"/>
    <property type="evidence" value="ECO:0007669"/>
    <property type="project" value="TreeGrafter"/>
</dbReference>
<feature type="region of interest" description="Disordered" evidence="2">
    <location>
        <begin position="274"/>
        <end position="306"/>
    </location>
</feature>
<feature type="compositionally biased region" description="Polar residues" evidence="2">
    <location>
        <begin position="274"/>
        <end position="287"/>
    </location>
</feature>
<feature type="region of interest" description="Disordered" evidence="2">
    <location>
        <begin position="1"/>
        <end position="72"/>
    </location>
</feature>
<feature type="compositionally biased region" description="Basic and acidic residues" evidence="2">
    <location>
        <begin position="434"/>
        <end position="450"/>
    </location>
</feature>
<feature type="compositionally biased region" description="Acidic residues" evidence="2">
    <location>
        <begin position="295"/>
        <end position="306"/>
    </location>
</feature>
<dbReference type="EMBL" id="KL660461">
    <property type="protein sequence ID" value="KFA66418.1"/>
    <property type="molecule type" value="Genomic_DNA"/>
</dbReference>
<name>A0A084QR33_STAC4</name>
<feature type="region of interest" description="Disordered" evidence="2">
    <location>
        <begin position="784"/>
        <end position="806"/>
    </location>
</feature>
<protein>
    <recommendedName>
        <fullName evidence="3">Pleckstrin homology domain-containing protein</fullName>
    </recommendedName>
</protein>
<feature type="compositionally biased region" description="Pro residues" evidence="2">
    <location>
        <begin position="484"/>
        <end position="503"/>
    </location>
</feature>
<keyword evidence="5" id="KW-1185">Reference proteome</keyword>
<feature type="compositionally biased region" description="Low complexity" evidence="2">
    <location>
        <begin position="412"/>
        <end position="422"/>
    </location>
</feature>
<feature type="region of interest" description="Disordered" evidence="2">
    <location>
        <begin position="1125"/>
        <end position="1272"/>
    </location>
</feature>
<dbReference type="InterPro" id="IPR053005">
    <property type="entry name" value="Nuclear_Pos-Cytoskel_Interact"/>
</dbReference>